<dbReference type="PANTHER" id="PTHR31632:SF2">
    <property type="entry name" value="PLASMA MEMBRANE IRON PERMEASE"/>
    <property type="match status" value="1"/>
</dbReference>
<keyword evidence="3" id="KW-0408">Iron</keyword>
<dbReference type="GO" id="GO:0015093">
    <property type="term" value="F:ferrous iron transmembrane transporter activity"/>
    <property type="evidence" value="ECO:0007669"/>
    <property type="project" value="TreeGrafter"/>
</dbReference>
<evidence type="ECO:0000256" key="4">
    <source>
        <dbReference type="ARBA" id="ARBA00022692"/>
    </source>
</evidence>
<feature type="transmembrane region" description="Helical" evidence="7">
    <location>
        <begin position="263"/>
        <end position="284"/>
    </location>
</feature>
<feature type="transmembrane region" description="Helical" evidence="7">
    <location>
        <begin position="52"/>
        <end position="75"/>
    </location>
</feature>
<feature type="transmembrane region" description="Helical" evidence="7">
    <location>
        <begin position="237"/>
        <end position="256"/>
    </location>
</feature>
<dbReference type="InterPro" id="IPR004923">
    <property type="entry name" value="FTR1/Fip1/EfeU"/>
</dbReference>
<dbReference type="STRING" id="403673.A0A177WDR6"/>
<keyword evidence="5 7" id="KW-1133">Transmembrane helix</keyword>
<dbReference type="VEuPathDB" id="FungiDB:BDEG_22138"/>
<accession>A0A177WDR6</accession>
<evidence type="ECO:0000256" key="6">
    <source>
        <dbReference type="ARBA" id="ARBA00023136"/>
    </source>
</evidence>
<comment type="subcellular location">
    <subcellularLocation>
        <location evidence="1">Membrane</location>
        <topology evidence="1">Multi-pass membrane protein</topology>
    </subcellularLocation>
</comment>
<dbReference type="Proteomes" id="UP000077115">
    <property type="component" value="Unassembled WGS sequence"/>
</dbReference>
<feature type="transmembrane region" description="Helical" evidence="7">
    <location>
        <begin position="346"/>
        <end position="367"/>
    </location>
</feature>
<evidence type="ECO:0000313" key="9">
    <source>
        <dbReference type="Proteomes" id="UP000077115"/>
    </source>
</evidence>
<gene>
    <name evidence="8" type="ORF">BDEG_22138</name>
</gene>
<protein>
    <submittedName>
        <fullName evidence="8">Uncharacterized protein</fullName>
    </submittedName>
</protein>
<dbReference type="AlphaFoldDB" id="A0A177WDR6"/>
<reference evidence="8 9" key="1">
    <citation type="submission" date="2006-10" db="EMBL/GenBank/DDBJ databases">
        <title>The Genome Sequence of Batrachochytrium dendrobatidis JEL423.</title>
        <authorList>
            <consortium name="The Broad Institute Genome Sequencing Platform"/>
            <person name="Birren B."/>
            <person name="Lander E."/>
            <person name="Galagan J."/>
            <person name="Cuomo C."/>
            <person name="Devon K."/>
            <person name="Jaffe D."/>
            <person name="Butler J."/>
            <person name="Alvarez P."/>
            <person name="Gnerre S."/>
            <person name="Grabherr M."/>
            <person name="Kleber M."/>
            <person name="Mauceli E."/>
            <person name="Brockman W."/>
            <person name="Young S."/>
            <person name="LaButti K."/>
            <person name="Sykes S."/>
            <person name="DeCaprio D."/>
            <person name="Crawford M."/>
            <person name="Koehrsen M."/>
            <person name="Engels R."/>
            <person name="Montgomery P."/>
            <person name="Pearson M."/>
            <person name="Howarth C."/>
            <person name="Larson L."/>
            <person name="White J."/>
            <person name="O'Leary S."/>
            <person name="Kodira C."/>
            <person name="Zeng Q."/>
            <person name="Yandava C."/>
            <person name="Alvarado L."/>
            <person name="Longcore J."/>
            <person name="James T."/>
        </authorList>
    </citation>
    <scope>NUCLEOTIDE SEQUENCE [LARGE SCALE GENOMIC DNA]</scope>
    <source>
        <strain evidence="8 9">JEL423</strain>
    </source>
</reference>
<dbReference type="GO" id="GO:0033573">
    <property type="term" value="C:high-affinity iron permease complex"/>
    <property type="evidence" value="ECO:0007669"/>
    <property type="project" value="InterPro"/>
</dbReference>
<organism evidence="8 9">
    <name type="scientific">Batrachochytrium dendrobatidis (strain JEL423)</name>
    <dbReference type="NCBI Taxonomy" id="403673"/>
    <lineage>
        <taxon>Eukaryota</taxon>
        <taxon>Fungi</taxon>
        <taxon>Fungi incertae sedis</taxon>
        <taxon>Chytridiomycota</taxon>
        <taxon>Chytridiomycota incertae sedis</taxon>
        <taxon>Chytridiomycetes</taxon>
        <taxon>Rhizophydiales</taxon>
        <taxon>Rhizophydiales incertae sedis</taxon>
        <taxon>Batrachochytrium</taxon>
    </lineage>
</organism>
<dbReference type="PANTHER" id="PTHR31632">
    <property type="entry name" value="IRON TRANSPORTER FTH1"/>
    <property type="match status" value="1"/>
</dbReference>
<evidence type="ECO:0000256" key="7">
    <source>
        <dbReference type="SAM" id="Phobius"/>
    </source>
</evidence>
<keyword evidence="4 7" id="KW-0812">Transmembrane</keyword>
<comment type="similarity">
    <text evidence="2">Belongs to the oxidase-dependent Fe transporter (OFeT) (TC 9.A.10.1) family.</text>
</comment>
<dbReference type="EMBL" id="DS022301">
    <property type="protein sequence ID" value="OAJ38183.1"/>
    <property type="molecule type" value="Genomic_DNA"/>
</dbReference>
<feature type="transmembrane region" description="Helical" evidence="7">
    <location>
        <begin position="6"/>
        <end position="31"/>
    </location>
</feature>
<name>A0A177WDR6_BATDL</name>
<evidence type="ECO:0000256" key="1">
    <source>
        <dbReference type="ARBA" id="ARBA00004141"/>
    </source>
</evidence>
<sequence>MPDLFSIPIFFILFRETIEAAIIVSVMIALIDKISASSPQFKAMSRQLKRQVWVGTLSGLLISLTIGVIFLVILFKYAVDIWAQAEALWEGVFSLLASIMVAVTAISMLKGSRMYERYSIKLAKKLGTISHTDDGITHATYTNVSGSDIVDRTNDIDNSPFKSSSVPAGLDGQKQHVAQMDGALQVIHESTPQEDQVDALRQPLRALFWLPFITMLREGLESVVFIGGVAMSEDGRSIPLAVICGILVGVGIGFLLHTGGSRLTLHWFFVISACFLLLIANGLFVKSIGHFEDYTWSKAINLEADDVGTGAFDPRINVWHFDCCSPEDKTQGWGIFNSILGWLNNASVFTVTFYCLFWIISSCLLIFMRFRENKLRANK</sequence>
<feature type="transmembrane region" description="Helical" evidence="7">
    <location>
        <begin position="87"/>
        <end position="109"/>
    </location>
</feature>
<evidence type="ECO:0000256" key="3">
    <source>
        <dbReference type="ARBA" id="ARBA00022496"/>
    </source>
</evidence>
<keyword evidence="6 7" id="KW-0472">Membrane</keyword>
<dbReference type="OrthoDB" id="4364at2759"/>
<proteinExistence type="inferred from homology"/>
<dbReference type="Pfam" id="PF03239">
    <property type="entry name" value="FTR1"/>
    <property type="match status" value="1"/>
</dbReference>
<feature type="transmembrane region" description="Helical" evidence="7">
    <location>
        <begin position="206"/>
        <end position="231"/>
    </location>
</feature>
<keyword evidence="3" id="KW-0406">Ion transport</keyword>
<keyword evidence="3" id="KW-0410">Iron transport</keyword>
<evidence type="ECO:0000313" key="8">
    <source>
        <dbReference type="EMBL" id="OAJ38183.1"/>
    </source>
</evidence>
<evidence type="ECO:0000256" key="2">
    <source>
        <dbReference type="ARBA" id="ARBA00008333"/>
    </source>
</evidence>
<evidence type="ECO:0000256" key="5">
    <source>
        <dbReference type="ARBA" id="ARBA00022989"/>
    </source>
</evidence>
<keyword evidence="3" id="KW-0813">Transport</keyword>
<reference evidence="8 9" key="2">
    <citation type="submission" date="2016-05" db="EMBL/GenBank/DDBJ databases">
        <title>Lineage-specific infection strategies underlie the spectrum of fungal disease in amphibians.</title>
        <authorList>
            <person name="Cuomo C.A."/>
            <person name="Farrer R.A."/>
            <person name="James T."/>
            <person name="Longcore J."/>
            <person name="Birren B."/>
        </authorList>
    </citation>
    <scope>NUCLEOTIDE SEQUENCE [LARGE SCALE GENOMIC DNA]</scope>
    <source>
        <strain evidence="8 9">JEL423</strain>
    </source>
</reference>